<feature type="repeat" description="ANK" evidence="3">
    <location>
        <begin position="145"/>
        <end position="177"/>
    </location>
</feature>
<dbReference type="Pfam" id="PF12796">
    <property type="entry name" value="Ank_2"/>
    <property type="match status" value="1"/>
</dbReference>
<comment type="caution">
    <text evidence="5">The sequence shown here is derived from an EMBL/GenBank/DDBJ whole genome shotgun (WGS) entry which is preliminary data.</text>
</comment>
<reference evidence="5" key="1">
    <citation type="submission" date="2021-01" db="EMBL/GenBank/DDBJ databases">
        <authorList>
            <consortium name="Genoscope - CEA"/>
            <person name="William W."/>
        </authorList>
    </citation>
    <scope>NUCLEOTIDE SEQUENCE</scope>
</reference>
<evidence type="ECO:0000313" key="6">
    <source>
        <dbReference type="Proteomes" id="UP000683925"/>
    </source>
</evidence>
<evidence type="ECO:0008006" key="7">
    <source>
        <dbReference type="Google" id="ProtNLM"/>
    </source>
</evidence>
<evidence type="ECO:0000256" key="1">
    <source>
        <dbReference type="ARBA" id="ARBA00022737"/>
    </source>
</evidence>
<keyword evidence="1" id="KW-0677">Repeat</keyword>
<keyword evidence="6" id="KW-1185">Reference proteome</keyword>
<dbReference type="SMART" id="SM00248">
    <property type="entry name" value="ANK"/>
    <property type="match status" value="2"/>
</dbReference>
<sequence>MNLRGREELIKQIKESNFNFNPLEILDIEQSKDVRDGFIRAIQSKQITKRIAATLAFDQISTTEPNRYIEVINMKGYYKLNIQKYGINEAVLISDIEYLSEKIKNNKQQQVQEENLLYICCRSGYYKCLELLLKIGLDIESKLDTNSILLHEASFYGQEDIIWLLMSYGANNNIKNTLGNFPLDEARTDQIKQRIISNSEDKILTIFKELKQEGLAECIQRSEDGNMIRIYRKMKHPNIQKLLSRNLNIVIAFIGPYLKFKTNLDVGLQPAGIKTKYGTVEAQDDYFLVYGRSGENNWRRAIFTSPSPFYAADVVYSQRIESSGQQYCCLVEVLIKHGSYEGFNQQSYLEIIRLFMNQKMLNIELNAVMIPHQFKQVKRRLLLFLLYF</sequence>
<dbReference type="AlphaFoldDB" id="A0A8S1TVA7"/>
<organism evidence="5 6">
    <name type="scientific">Paramecium octaurelia</name>
    <dbReference type="NCBI Taxonomy" id="43137"/>
    <lineage>
        <taxon>Eukaryota</taxon>
        <taxon>Sar</taxon>
        <taxon>Alveolata</taxon>
        <taxon>Ciliophora</taxon>
        <taxon>Intramacronucleata</taxon>
        <taxon>Oligohymenophorea</taxon>
        <taxon>Peniculida</taxon>
        <taxon>Parameciidae</taxon>
        <taxon>Paramecium</taxon>
    </lineage>
</organism>
<dbReference type="OrthoDB" id="346910at2759"/>
<evidence type="ECO:0000313" key="5">
    <source>
        <dbReference type="EMBL" id="CAD8157791.1"/>
    </source>
</evidence>
<dbReference type="PANTHER" id="PTHR24180">
    <property type="entry name" value="CYCLIN-DEPENDENT KINASE INHIBITOR 2C-RELATED"/>
    <property type="match status" value="1"/>
</dbReference>
<accession>A0A8S1TVA7</accession>
<gene>
    <name evidence="4" type="ORF">POCTA_138.1.T0340162</name>
    <name evidence="5" type="ORF">POCTA_138.1.T0340163</name>
</gene>
<dbReference type="OMA" id="EMAYSER"/>
<dbReference type="EMBL" id="CAJJDP010000034">
    <property type="protein sequence ID" value="CAD8157790.1"/>
    <property type="molecule type" value="Genomic_DNA"/>
</dbReference>
<keyword evidence="2 3" id="KW-0040">ANK repeat</keyword>
<dbReference type="PROSITE" id="PS50088">
    <property type="entry name" value="ANK_REPEAT"/>
    <property type="match status" value="1"/>
</dbReference>
<dbReference type="PANTHER" id="PTHR24180:SF45">
    <property type="entry name" value="POLY [ADP-RIBOSE] POLYMERASE TANKYRASE"/>
    <property type="match status" value="1"/>
</dbReference>
<dbReference type="InterPro" id="IPR051637">
    <property type="entry name" value="Ank_repeat_dom-contain_49"/>
</dbReference>
<proteinExistence type="predicted"/>
<dbReference type="EMBL" id="CAJJDP010000034">
    <property type="protein sequence ID" value="CAD8157791.1"/>
    <property type="molecule type" value="Genomic_DNA"/>
</dbReference>
<dbReference type="InterPro" id="IPR002110">
    <property type="entry name" value="Ankyrin_rpt"/>
</dbReference>
<name>A0A8S1TVA7_PAROT</name>
<protein>
    <recommendedName>
        <fullName evidence="7">Ankyrin repeat protein</fullName>
    </recommendedName>
</protein>
<evidence type="ECO:0000256" key="2">
    <source>
        <dbReference type="ARBA" id="ARBA00023043"/>
    </source>
</evidence>
<dbReference type="Proteomes" id="UP000683925">
    <property type="component" value="Unassembled WGS sequence"/>
</dbReference>
<evidence type="ECO:0000256" key="3">
    <source>
        <dbReference type="PROSITE-ProRule" id="PRU00023"/>
    </source>
</evidence>
<evidence type="ECO:0000313" key="4">
    <source>
        <dbReference type="EMBL" id="CAD8157790.1"/>
    </source>
</evidence>